<evidence type="ECO:0000256" key="1">
    <source>
        <dbReference type="SAM" id="MobiDB-lite"/>
    </source>
</evidence>
<dbReference type="Proteomes" id="UP001642464">
    <property type="component" value="Unassembled WGS sequence"/>
</dbReference>
<proteinExistence type="predicted"/>
<evidence type="ECO:0000313" key="3">
    <source>
        <dbReference type="Proteomes" id="UP001642464"/>
    </source>
</evidence>
<accession>A0ABP0SPS7</accession>
<feature type="compositionally biased region" description="Low complexity" evidence="1">
    <location>
        <begin position="1143"/>
        <end position="1155"/>
    </location>
</feature>
<feature type="region of interest" description="Disordered" evidence="1">
    <location>
        <begin position="1133"/>
        <end position="1155"/>
    </location>
</feature>
<organism evidence="2 3">
    <name type="scientific">Durusdinium trenchii</name>
    <dbReference type="NCBI Taxonomy" id="1381693"/>
    <lineage>
        <taxon>Eukaryota</taxon>
        <taxon>Sar</taxon>
        <taxon>Alveolata</taxon>
        <taxon>Dinophyceae</taxon>
        <taxon>Suessiales</taxon>
        <taxon>Symbiodiniaceae</taxon>
        <taxon>Durusdinium</taxon>
    </lineage>
</organism>
<comment type="caution">
    <text evidence="2">The sequence shown here is derived from an EMBL/GenBank/DDBJ whole genome shotgun (WGS) entry which is preliminary data.</text>
</comment>
<sequence length="1280" mass="142878">PEGKVFDMVSDTKSEALWFLKQHMKGQLHTKLAHERALAKVSAPLQVVEDLVVCRGVCFDDDGIGVLVHYKEHCKTWMSWRCQNPELRKHSIHFSDDAASFTVTHGDCEAKCTRVAGRRDMCSKCLSLLPILRLSIVKTALKDFGARLLFAQMYQSEEEQQKLVHHMKEGILYERHSVRFEKLLKMQAHQLQAWVRSSFLSIRHDRRSEPLECFLQTVVEPTLGVNAIAVASKKPAFLQAQAQFDRFLANPDFTELQKVNLSIAQASLSGRMDGNPLLTGLALTALRRMENEEAGITGAEQTRSRIRASSCMASQTARDLAREAGKMLSLAGGNKKLLSMFGADTKPFRSTNYYAELESASLPVPFLSIAKPEDLQQNMRLIDERLSGMTRTHGCYLGQITGETMTQHADAKNQFTLVGGAWHPEHPGSASLDLKAESKRVRKASEMLTFLCWDPMAEKQVALPAAEMPLHISEVDAGLILRMADAFMAEAADYVRALIFDGATTHKIIQRLLFGMPNADDLQMLEQFDLKFFSRLKYAELPQHPLPRLPLKIAHIQGEPYLALPGSCHAVKNTGGQVCSAARTIHMGDHWVDMAGAWLNGMPSTAYCRVDAQSDAIQAILSCPHYFVLPHDNPEMARVPWACKGSLLWSVSVAMAFAPGIHRNMSDAERCQNALCAYILWDLWQLISAKKECDTQSPAGSRSMSNITVQNLQAVCLSTVAVLLTESFRPWKHGHARISELTIEQNFGVLRQTQSSAELSVENYLRASALNTLQQLRQKGGQAYEDALELAAWCGGYDVNSLKSYYQESCGQDWFGEDAVLSDEEEEQEAEAIASRLEGPTPELACKNIMQEIVDLAADSQPEPKEELSSRQIDLGRLSEQERSDILDEFPEHGGGDRWNRLYCLDVYLRSAPFGCDSLWLPSPPERQKQCGWYQRNLAKLAEEAAAEDPTSRHGIRSSRYTRWVQQGQELRAQISNLLEEPVSIQSGNVVIFVRNDGSVGIGLVTTVWKNQKKKITVTPCAPVNCSAFRAVELTALEEKPKEFTCNDKSPCRVFSGDALVAILDCEKESSRPEHEMVNNFFVTLTPASVIAAMDAQKKVASNWRTGPLSAPTAARKRVRNFKTAARAANRAKKVGVKKTAMKPKSSAPKPVAPVQKAKEAIEGVPSNYSRSAKGFLLIKQQMESLHQLDKVQFPKNPLFAAGDEGECRLRIPTASGRTWKQIKGAAPDFFSYSLTTRKRQVWAHGVHNRLEQVRTQLMSDPPVRAFWLKLIRELCEFLH</sequence>
<evidence type="ECO:0000313" key="2">
    <source>
        <dbReference type="EMBL" id="CAK9114414.1"/>
    </source>
</evidence>
<feature type="non-terminal residue" evidence="2">
    <location>
        <position position="1"/>
    </location>
</feature>
<dbReference type="EMBL" id="CAXAMM010044372">
    <property type="protein sequence ID" value="CAK9114414.1"/>
    <property type="molecule type" value="Genomic_DNA"/>
</dbReference>
<name>A0ABP0SPS7_9DINO</name>
<gene>
    <name evidence="2" type="ORF">SCF082_LOCUS53014</name>
</gene>
<keyword evidence="3" id="KW-1185">Reference proteome</keyword>
<reference evidence="2 3" key="1">
    <citation type="submission" date="2024-02" db="EMBL/GenBank/DDBJ databases">
        <authorList>
            <person name="Chen Y."/>
            <person name="Shah S."/>
            <person name="Dougan E. K."/>
            <person name="Thang M."/>
            <person name="Chan C."/>
        </authorList>
    </citation>
    <scope>NUCLEOTIDE SEQUENCE [LARGE SCALE GENOMIC DNA]</scope>
</reference>
<protein>
    <submittedName>
        <fullName evidence="2">ZnF_CDGSH domain-containing protein</fullName>
    </submittedName>
</protein>
<feature type="compositionally biased region" description="Basic residues" evidence="1">
    <location>
        <begin position="1133"/>
        <end position="1142"/>
    </location>
</feature>